<dbReference type="GO" id="GO:0005737">
    <property type="term" value="C:cytoplasm"/>
    <property type="evidence" value="ECO:0007669"/>
    <property type="project" value="TreeGrafter"/>
</dbReference>
<keyword evidence="3" id="KW-0288">FMN</keyword>
<dbReference type="PROSITE" id="PS01136">
    <property type="entry name" value="UPF0034"/>
    <property type="match status" value="1"/>
</dbReference>
<keyword evidence="12" id="KW-1185">Reference proteome</keyword>
<proteinExistence type="predicted"/>
<evidence type="ECO:0000256" key="1">
    <source>
        <dbReference type="ARBA" id="ARBA00001917"/>
    </source>
</evidence>
<evidence type="ECO:0000256" key="7">
    <source>
        <dbReference type="ARBA" id="ARBA00045934"/>
    </source>
</evidence>
<dbReference type="InterPro" id="IPR013785">
    <property type="entry name" value="Aldolase_TIM"/>
</dbReference>
<dbReference type="PANTHER" id="PTHR45936">
    <property type="entry name" value="TRNA-DIHYDROURIDINE(20) SYNTHASE [NAD(P)+]-LIKE"/>
    <property type="match status" value="1"/>
</dbReference>
<organism evidence="11 12">
    <name type="scientific">Morchella conica CCBAS932</name>
    <dbReference type="NCBI Taxonomy" id="1392247"/>
    <lineage>
        <taxon>Eukaryota</taxon>
        <taxon>Fungi</taxon>
        <taxon>Dikarya</taxon>
        <taxon>Ascomycota</taxon>
        <taxon>Pezizomycotina</taxon>
        <taxon>Pezizomycetes</taxon>
        <taxon>Pezizales</taxon>
        <taxon>Morchellaceae</taxon>
        <taxon>Morchella</taxon>
    </lineage>
</organism>
<evidence type="ECO:0000256" key="8">
    <source>
        <dbReference type="ARBA" id="ARBA00048342"/>
    </source>
</evidence>
<dbReference type="GO" id="GO:0017150">
    <property type="term" value="F:tRNA dihydrouridine synthase activity"/>
    <property type="evidence" value="ECO:0007669"/>
    <property type="project" value="InterPro"/>
</dbReference>
<evidence type="ECO:0000259" key="10">
    <source>
        <dbReference type="Pfam" id="PF01207"/>
    </source>
</evidence>
<evidence type="ECO:0000256" key="2">
    <source>
        <dbReference type="ARBA" id="ARBA00022630"/>
    </source>
</evidence>
<protein>
    <submittedName>
        <fullName evidence="11">FMN-linked oxidoreductase</fullName>
    </submittedName>
</protein>
<reference evidence="11 12" key="1">
    <citation type="journal article" date="2018" name="Nat. Ecol. Evol.">
        <title>Pezizomycetes genomes reveal the molecular basis of ectomycorrhizal truffle lifestyle.</title>
        <authorList>
            <person name="Murat C."/>
            <person name="Payen T."/>
            <person name="Noel B."/>
            <person name="Kuo A."/>
            <person name="Morin E."/>
            <person name="Chen J."/>
            <person name="Kohler A."/>
            <person name="Krizsan K."/>
            <person name="Balestrini R."/>
            <person name="Da Silva C."/>
            <person name="Montanini B."/>
            <person name="Hainaut M."/>
            <person name="Levati E."/>
            <person name="Barry K.W."/>
            <person name="Belfiori B."/>
            <person name="Cichocki N."/>
            <person name="Clum A."/>
            <person name="Dockter R.B."/>
            <person name="Fauchery L."/>
            <person name="Guy J."/>
            <person name="Iotti M."/>
            <person name="Le Tacon F."/>
            <person name="Lindquist E.A."/>
            <person name="Lipzen A."/>
            <person name="Malagnac F."/>
            <person name="Mello A."/>
            <person name="Molinier V."/>
            <person name="Miyauchi S."/>
            <person name="Poulain J."/>
            <person name="Riccioni C."/>
            <person name="Rubini A."/>
            <person name="Sitrit Y."/>
            <person name="Splivallo R."/>
            <person name="Traeger S."/>
            <person name="Wang M."/>
            <person name="Zifcakova L."/>
            <person name="Wipf D."/>
            <person name="Zambonelli A."/>
            <person name="Paolocci F."/>
            <person name="Nowrousian M."/>
            <person name="Ottonello S."/>
            <person name="Baldrian P."/>
            <person name="Spatafora J.W."/>
            <person name="Henrissat B."/>
            <person name="Nagy L.G."/>
            <person name="Aury J.M."/>
            <person name="Wincker P."/>
            <person name="Grigoriev I.V."/>
            <person name="Bonfante P."/>
            <person name="Martin F.M."/>
        </authorList>
    </citation>
    <scope>NUCLEOTIDE SEQUENCE [LARGE SCALE GENOMIC DNA]</scope>
    <source>
        <strain evidence="11 12">CCBAS932</strain>
    </source>
</reference>
<dbReference type="Proteomes" id="UP000277580">
    <property type="component" value="Unassembled WGS sequence"/>
</dbReference>
<dbReference type="InterPro" id="IPR018517">
    <property type="entry name" value="tRNA_hU_synthase_CS"/>
</dbReference>
<dbReference type="STRING" id="1392247.A0A3N4KY59"/>
<dbReference type="FunCoup" id="A0A3N4KY59">
    <property type="interactions" value="840"/>
</dbReference>
<dbReference type="EMBL" id="ML119118">
    <property type="protein sequence ID" value="RPB14359.1"/>
    <property type="molecule type" value="Genomic_DNA"/>
</dbReference>
<evidence type="ECO:0000256" key="6">
    <source>
        <dbReference type="ARBA" id="ARBA00023002"/>
    </source>
</evidence>
<evidence type="ECO:0000256" key="5">
    <source>
        <dbReference type="ARBA" id="ARBA00022694"/>
    </source>
</evidence>
<evidence type="ECO:0000256" key="4">
    <source>
        <dbReference type="ARBA" id="ARBA00022664"/>
    </source>
</evidence>
<comment type="catalytic activity">
    <reaction evidence="8">
        <text>a 5,6-dihydrouridine in mRNA + NAD(+) = a uridine in mRNA + NADH + H(+)</text>
        <dbReference type="Rhea" id="RHEA:69851"/>
        <dbReference type="Rhea" id="RHEA-COMP:14658"/>
        <dbReference type="Rhea" id="RHEA-COMP:17789"/>
        <dbReference type="ChEBI" id="CHEBI:15378"/>
        <dbReference type="ChEBI" id="CHEBI:57540"/>
        <dbReference type="ChEBI" id="CHEBI:57945"/>
        <dbReference type="ChEBI" id="CHEBI:65315"/>
        <dbReference type="ChEBI" id="CHEBI:74443"/>
    </reaction>
    <physiologicalReaction direction="right-to-left" evidence="8">
        <dbReference type="Rhea" id="RHEA:69853"/>
    </physiologicalReaction>
</comment>
<dbReference type="GO" id="GO:0050660">
    <property type="term" value="F:flavin adenine dinucleotide binding"/>
    <property type="evidence" value="ECO:0007669"/>
    <property type="project" value="InterPro"/>
</dbReference>
<dbReference type="PANTHER" id="PTHR45936:SF1">
    <property type="entry name" value="TRNA-DIHYDROURIDINE(20) SYNTHASE [NAD(P)+]-LIKE"/>
    <property type="match status" value="1"/>
</dbReference>
<dbReference type="InParanoid" id="A0A3N4KY59"/>
<name>A0A3N4KY59_9PEZI</name>
<dbReference type="GO" id="GO:0006397">
    <property type="term" value="P:mRNA processing"/>
    <property type="evidence" value="ECO:0007669"/>
    <property type="project" value="UniProtKB-KW"/>
</dbReference>
<dbReference type="Gene3D" id="3.20.20.70">
    <property type="entry name" value="Aldolase class I"/>
    <property type="match status" value="1"/>
</dbReference>
<accession>A0A3N4KY59</accession>
<dbReference type="CDD" id="cd02801">
    <property type="entry name" value="DUS_like_FMN"/>
    <property type="match status" value="1"/>
</dbReference>
<sequence length="420" mass="44725">MAAANTTTATAAKKVILAPMVRTGELPTRLLSLKYGADMVWGPEIVDKAIIGCKRVINKRTGTIDFVKPSGGARGEEKVVFRTHPEIEGGKVVFQMGTANAELAVEAAKVLVSRGEDGEREGGTVVAGVDVNSGCPKHFSIHAGMGAGLLKNPDNLVAILTSLVTQIGIPHSLPISVKIRLLEPHSETLKLVERLCTTGIYRLTLHCRTIPQRPRDPAIRDVLADVANICHAAGVECIANGDVLSRSHALQLCDEYGVDGCMIARAAEVNMSVFLPDKPLPWKEIADEFVKTAVKIESHFTNTKFVLGRIIPGKDPIYQKVHQAKTHEQICDILGIPYEPLSPAIVEEMSVEGKATTKAVEKAKSVSATARAAGGVVAPRKEGRKLAERGVGSAANLKAAAEREAEIATVAIPEQASVSV</sequence>
<feature type="domain" description="DUS-like FMN-binding" evidence="10">
    <location>
        <begin position="17"/>
        <end position="311"/>
    </location>
</feature>
<dbReference type="OrthoDB" id="10262250at2759"/>
<comment type="cofactor">
    <cofactor evidence="1">
        <name>FMN</name>
        <dbReference type="ChEBI" id="CHEBI:58210"/>
    </cofactor>
</comment>
<keyword evidence="5" id="KW-0819">tRNA processing</keyword>
<gene>
    <name evidence="11" type="ORF">P167DRAFT_534194</name>
</gene>
<keyword evidence="2" id="KW-0285">Flavoprotein</keyword>
<comment type="catalytic activity">
    <reaction evidence="9">
        <text>a 5,6-dihydrouridine in mRNA + NADP(+) = a uridine in mRNA + NADPH + H(+)</text>
        <dbReference type="Rhea" id="RHEA:69855"/>
        <dbReference type="Rhea" id="RHEA-COMP:14658"/>
        <dbReference type="Rhea" id="RHEA-COMP:17789"/>
        <dbReference type="ChEBI" id="CHEBI:15378"/>
        <dbReference type="ChEBI" id="CHEBI:57783"/>
        <dbReference type="ChEBI" id="CHEBI:58349"/>
        <dbReference type="ChEBI" id="CHEBI:65315"/>
        <dbReference type="ChEBI" id="CHEBI:74443"/>
    </reaction>
    <physiologicalReaction direction="right-to-left" evidence="9">
        <dbReference type="Rhea" id="RHEA:69857"/>
    </physiologicalReaction>
</comment>
<comment type="function">
    <text evidence="7">Catalyzes the synthesis of dihydrouridine, a modified base found in the D-loop of most tRNAs. Specifically modifies U47 in cytoplasmic tRNAs. Catalyzes the synthesis of dihydrouridine in some mRNAs, thereby affecting their translation.</text>
</comment>
<dbReference type="InterPro" id="IPR035587">
    <property type="entry name" value="DUS-like_FMN-bd"/>
</dbReference>
<evidence type="ECO:0000256" key="9">
    <source>
        <dbReference type="ARBA" id="ARBA00049447"/>
    </source>
</evidence>
<dbReference type="SUPFAM" id="SSF51395">
    <property type="entry name" value="FMN-linked oxidoreductases"/>
    <property type="match status" value="1"/>
</dbReference>
<evidence type="ECO:0000313" key="11">
    <source>
        <dbReference type="EMBL" id="RPB14359.1"/>
    </source>
</evidence>
<keyword evidence="6" id="KW-0560">Oxidoreductase</keyword>
<evidence type="ECO:0000313" key="12">
    <source>
        <dbReference type="Proteomes" id="UP000277580"/>
    </source>
</evidence>
<dbReference type="Pfam" id="PF01207">
    <property type="entry name" value="Dus"/>
    <property type="match status" value="1"/>
</dbReference>
<keyword evidence="4" id="KW-0507">mRNA processing</keyword>
<dbReference type="AlphaFoldDB" id="A0A3N4KY59"/>
<evidence type="ECO:0000256" key="3">
    <source>
        <dbReference type="ARBA" id="ARBA00022643"/>
    </source>
</evidence>
<dbReference type="InterPro" id="IPR052582">
    <property type="entry name" value="tRNA-DUS-like"/>
</dbReference>